<dbReference type="Pfam" id="PF02321">
    <property type="entry name" value="OEP"/>
    <property type="match status" value="2"/>
</dbReference>
<keyword evidence="7" id="KW-0998">Cell outer membrane</keyword>
<dbReference type="PANTHER" id="PTHR30026:SF20">
    <property type="entry name" value="OUTER MEMBRANE PROTEIN TOLC"/>
    <property type="match status" value="1"/>
</dbReference>
<evidence type="ECO:0000256" key="4">
    <source>
        <dbReference type="ARBA" id="ARBA00022452"/>
    </source>
</evidence>
<dbReference type="PANTHER" id="PTHR30026">
    <property type="entry name" value="OUTER MEMBRANE PROTEIN TOLC"/>
    <property type="match status" value="1"/>
</dbReference>
<evidence type="ECO:0000256" key="5">
    <source>
        <dbReference type="ARBA" id="ARBA00022692"/>
    </source>
</evidence>
<dbReference type="InterPro" id="IPR051906">
    <property type="entry name" value="TolC-like"/>
</dbReference>
<keyword evidence="6 9" id="KW-0472">Membrane</keyword>
<accession>A0A410P2J6</accession>
<evidence type="ECO:0000313" key="10">
    <source>
        <dbReference type="EMBL" id="QAT16363.1"/>
    </source>
</evidence>
<dbReference type="GO" id="GO:0009279">
    <property type="term" value="C:cell outer membrane"/>
    <property type="evidence" value="ECO:0007669"/>
    <property type="project" value="UniProtKB-SubCell"/>
</dbReference>
<sequence length="556" mass="61768">MIELTKNKIRLLKLFYTHPDEAFYMQQIGRMLGKKPGVFQRTINGLEKQGVLVSEYKANARFFKANTKSPVYAELRELVMKYEKLFKKGFGAFILLGLASWLACAPAQAANTKESAGRGAMTIDGAISTAFANNKNILIQEKEVEAARAQILDARSAFMPQVNVEGGYKRVGSVPQANAAISGKKDYGVYVGYENDNQWGLAVDQSLYTGGANTANLRQQQLGLKVQEETLRALKLDAAFETKRLFFGLLLAYEIARIAQDLLDQAAAHYEDVKKKYKEGTASRFDLLQSKVQVTKVMPELIRAKNAIRLSMADLNKELGLGVYDPLVVDGKLVYLPVAITEEAFLAKAYIHRPEMIIKLLGIDIAKWSIKAAHAGYRPQVNLSADYYYRSDDYSDMFNQRHNNWDVGVSVRVPIFDGFSSLAKVREAKARYAQSQLSQEDVADQTALLIRRDCLNLREAQAIIDSQKDNVSEAKEALQIAIVSYDNGVGTNLDVLDAQVSLAQIEQTLAEGVYDYMMAQAALDRDTGNLSAEEKISDDKKPDVPGEVPAKAEKKI</sequence>
<evidence type="ECO:0000256" key="2">
    <source>
        <dbReference type="ARBA" id="ARBA00007613"/>
    </source>
</evidence>
<comment type="subcellular location">
    <subcellularLocation>
        <location evidence="1">Cell outer membrane</location>
    </subcellularLocation>
</comment>
<dbReference type="AlphaFoldDB" id="A0A410P2J6"/>
<evidence type="ECO:0000256" key="9">
    <source>
        <dbReference type="SAM" id="Phobius"/>
    </source>
</evidence>
<keyword evidence="9" id="KW-1133">Transmembrane helix</keyword>
<organism evidence="10 11">
    <name type="scientific">Velamenicoccus archaeovorus</name>
    <dbReference type="NCBI Taxonomy" id="1930593"/>
    <lineage>
        <taxon>Bacteria</taxon>
        <taxon>Pseudomonadati</taxon>
        <taxon>Candidatus Omnitrophota</taxon>
        <taxon>Candidatus Velamenicoccus</taxon>
    </lineage>
</organism>
<dbReference type="GO" id="GO:0015288">
    <property type="term" value="F:porin activity"/>
    <property type="evidence" value="ECO:0007669"/>
    <property type="project" value="TreeGrafter"/>
</dbReference>
<evidence type="ECO:0000313" key="11">
    <source>
        <dbReference type="Proteomes" id="UP000287243"/>
    </source>
</evidence>
<dbReference type="GO" id="GO:1990281">
    <property type="term" value="C:efflux pump complex"/>
    <property type="evidence" value="ECO:0007669"/>
    <property type="project" value="TreeGrafter"/>
</dbReference>
<keyword evidence="5 9" id="KW-0812">Transmembrane</keyword>
<proteinExistence type="inferred from homology"/>
<keyword evidence="11" id="KW-1185">Reference proteome</keyword>
<dbReference type="KEGG" id="vai:BU251_00735"/>
<evidence type="ECO:0000256" key="3">
    <source>
        <dbReference type="ARBA" id="ARBA00022448"/>
    </source>
</evidence>
<feature type="transmembrane region" description="Helical" evidence="9">
    <location>
        <begin position="85"/>
        <end position="103"/>
    </location>
</feature>
<name>A0A410P2J6_VELA1</name>
<dbReference type="Gene3D" id="1.20.1600.10">
    <property type="entry name" value="Outer membrane efflux proteins (OEP)"/>
    <property type="match status" value="1"/>
</dbReference>
<reference evidence="10 11" key="1">
    <citation type="submission" date="2017-01" db="EMBL/GenBank/DDBJ databases">
        <title>First insights into the biology of 'candidatus Vampirococcus archaeovorus'.</title>
        <authorList>
            <person name="Kizina J."/>
            <person name="Jordan S."/>
            <person name="Stueber K."/>
            <person name="Reinhardt R."/>
            <person name="Harder J."/>
        </authorList>
    </citation>
    <scope>NUCLEOTIDE SEQUENCE [LARGE SCALE GENOMIC DNA]</scope>
    <source>
        <strain evidence="10 11">LiM</strain>
    </source>
</reference>
<dbReference type="Proteomes" id="UP000287243">
    <property type="component" value="Chromosome"/>
</dbReference>
<dbReference type="EMBL" id="CP019384">
    <property type="protein sequence ID" value="QAT16363.1"/>
    <property type="molecule type" value="Genomic_DNA"/>
</dbReference>
<evidence type="ECO:0000256" key="6">
    <source>
        <dbReference type="ARBA" id="ARBA00023136"/>
    </source>
</evidence>
<feature type="region of interest" description="Disordered" evidence="8">
    <location>
        <begin position="527"/>
        <end position="556"/>
    </location>
</feature>
<keyword evidence="4" id="KW-1134">Transmembrane beta strand</keyword>
<dbReference type="GO" id="GO:0015562">
    <property type="term" value="F:efflux transmembrane transporter activity"/>
    <property type="evidence" value="ECO:0007669"/>
    <property type="project" value="InterPro"/>
</dbReference>
<protein>
    <submittedName>
        <fullName evidence="10">Outer membrane efflux protein</fullName>
    </submittedName>
</protein>
<dbReference type="InterPro" id="IPR003423">
    <property type="entry name" value="OMP_efflux"/>
</dbReference>
<evidence type="ECO:0000256" key="8">
    <source>
        <dbReference type="SAM" id="MobiDB-lite"/>
    </source>
</evidence>
<evidence type="ECO:0000256" key="7">
    <source>
        <dbReference type="ARBA" id="ARBA00023237"/>
    </source>
</evidence>
<dbReference type="SUPFAM" id="SSF56954">
    <property type="entry name" value="Outer membrane efflux proteins (OEP)"/>
    <property type="match status" value="1"/>
</dbReference>
<gene>
    <name evidence="10" type="ORF">BU251_00735</name>
</gene>
<evidence type="ECO:0000256" key="1">
    <source>
        <dbReference type="ARBA" id="ARBA00004442"/>
    </source>
</evidence>
<dbReference type="RefSeq" id="WP_164908793.1">
    <property type="nucleotide sequence ID" value="NZ_CP019384.1"/>
</dbReference>
<keyword evidence="3" id="KW-0813">Transport</keyword>
<comment type="similarity">
    <text evidence="2">Belongs to the outer membrane factor (OMF) (TC 1.B.17) family.</text>
</comment>